<evidence type="ECO:0008006" key="4">
    <source>
        <dbReference type="Google" id="ProtNLM"/>
    </source>
</evidence>
<reference evidence="2 3" key="1">
    <citation type="submission" date="2019-01" db="EMBL/GenBank/DDBJ databases">
        <title>A draft genome assembly of the solar-powered sea slug Elysia chlorotica.</title>
        <authorList>
            <person name="Cai H."/>
            <person name="Li Q."/>
            <person name="Fang X."/>
            <person name="Li J."/>
            <person name="Curtis N.E."/>
            <person name="Altenburger A."/>
            <person name="Shibata T."/>
            <person name="Feng M."/>
            <person name="Maeda T."/>
            <person name="Schwartz J.A."/>
            <person name="Shigenobu S."/>
            <person name="Lundholm N."/>
            <person name="Nishiyama T."/>
            <person name="Yang H."/>
            <person name="Hasebe M."/>
            <person name="Li S."/>
            <person name="Pierce S.K."/>
            <person name="Wang J."/>
        </authorList>
    </citation>
    <scope>NUCLEOTIDE SEQUENCE [LARGE SCALE GENOMIC DNA]</scope>
    <source>
        <strain evidence="2">EC2010</strain>
        <tissue evidence="2">Whole organism of an adult</tissue>
    </source>
</reference>
<dbReference type="OrthoDB" id="10031018at2759"/>
<keyword evidence="1" id="KW-0732">Signal</keyword>
<gene>
    <name evidence="2" type="ORF">EGW08_012580</name>
</gene>
<evidence type="ECO:0000256" key="1">
    <source>
        <dbReference type="SAM" id="SignalP"/>
    </source>
</evidence>
<proteinExistence type="predicted"/>
<dbReference type="AlphaFoldDB" id="A0A3S0ZK99"/>
<evidence type="ECO:0000313" key="3">
    <source>
        <dbReference type="Proteomes" id="UP000271974"/>
    </source>
</evidence>
<name>A0A3S0ZK99_ELYCH</name>
<comment type="caution">
    <text evidence="2">The sequence shown here is derived from an EMBL/GenBank/DDBJ whole genome shotgun (WGS) entry which is preliminary data.</text>
</comment>
<sequence length="97" mass="10597">LAFNSPRMIMIGGLAVFAWILVGLCDACVSPPSCQCATLGSAKRPRGRKVDCSKQLNPFKTLRGITFPLDAVTLDLSFNRLVQLKQGSFIQLSKLKK</sequence>
<accession>A0A3S0ZK99</accession>
<dbReference type="Proteomes" id="UP000271974">
    <property type="component" value="Unassembled WGS sequence"/>
</dbReference>
<feature type="signal peptide" evidence="1">
    <location>
        <begin position="1"/>
        <end position="27"/>
    </location>
</feature>
<dbReference type="EMBL" id="RQTK01000436">
    <property type="protein sequence ID" value="RUS79657.1"/>
    <property type="molecule type" value="Genomic_DNA"/>
</dbReference>
<feature type="non-terminal residue" evidence="2">
    <location>
        <position position="1"/>
    </location>
</feature>
<dbReference type="InterPro" id="IPR032675">
    <property type="entry name" value="LRR_dom_sf"/>
</dbReference>
<evidence type="ECO:0000313" key="2">
    <source>
        <dbReference type="EMBL" id="RUS79657.1"/>
    </source>
</evidence>
<organism evidence="2 3">
    <name type="scientific">Elysia chlorotica</name>
    <name type="common">Eastern emerald elysia</name>
    <name type="synonym">Sea slug</name>
    <dbReference type="NCBI Taxonomy" id="188477"/>
    <lineage>
        <taxon>Eukaryota</taxon>
        <taxon>Metazoa</taxon>
        <taxon>Spiralia</taxon>
        <taxon>Lophotrochozoa</taxon>
        <taxon>Mollusca</taxon>
        <taxon>Gastropoda</taxon>
        <taxon>Heterobranchia</taxon>
        <taxon>Euthyneura</taxon>
        <taxon>Panpulmonata</taxon>
        <taxon>Sacoglossa</taxon>
        <taxon>Placobranchoidea</taxon>
        <taxon>Plakobranchidae</taxon>
        <taxon>Elysia</taxon>
    </lineage>
</organism>
<protein>
    <recommendedName>
        <fullName evidence="4">LRRNT domain-containing protein</fullName>
    </recommendedName>
</protein>
<keyword evidence="3" id="KW-1185">Reference proteome</keyword>
<feature type="non-terminal residue" evidence="2">
    <location>
        <position position="97"/>
    </location>
</feature>
<dbReference type="Gene3D" id="3.80.10.10">
    <property type="entry name" value="Ribonuclease Inhibitor"/>
    <property type="match status" value="1"/>
</dbReference>
<feature type="chain" id="PRO_5018691598" description="LRRNT domain-containing protein" evidence="1">
    <location>
        <begin position="28"/>
        <end position="97"/>
    </location>
</feature>